<dbReference type="InterPro" id="IPR037359">
    <property type="entry name" value="NST/OST"/>
</dbReference>
<dbReference type="InterPro" id="IPR000863">
    <property type="entry name" value="Sulfotransferase_dom"/>
</dbReference>
<feature type="domain" description="Sulfotransferase" evidence="3">
    <location>
        <begin position="3"/>
        <end position="191"/>
    </location>
</feature>
<dbReference type="Gene3D" id="3.40.50.300">
    <property type="entry name" value="P-loop containing nucleotide triphosphate hydrolases"/>
    <property type="match status" value="1"/>
</dbReference>
<dbReference type="GO" id="GO:0008146">
    <property type="term" value="F:sulfotransferase activity"/>
    <property type="evidence" value="ECO:0007669"/>
    <property type="project" value="InterPro"/>
</dbReference>
<evidence type="ECO:0000256" key="2">
    <source>
        <dbReference type="ARBA" id="ARBA00023180"/>
    </source>
</evidence>
<dbReference type="AlphaFoldDB" id="A0AA97ALU6"/>
<accession>A0AA97ALU6</accession>
<evidence type="ECO:0000256" key="1">
    <source>
        <dbReference type="ARBA" id="ARBA00022679"/>
    </source>
</evidence>
<dbReference type="Pfam" id="PF00685">
    <property type="entry name" value="Sulfotransfer_1"/>
    <property type="match status" value="1"/>
</dbReference>
<organism evidence="4">
    <name type="scientific">Leptolyngbya sp. NK1-12</name>
    <dbReference type="NCBI Taxonomy" id="2547451"/>
    <lineage>
        <taxon>Bacteria</taxon>
        <taxon>Bacillati</taxon>
        <taxon>Cyanobacteriota</taxon>
        <taxon>Cyanophyceae</taxon>
        <taxon>Leptolyngbyales</taxon>
        <taxon>Leptolyngbyaceae</taxon>
        <taxon>Leptolyngbya group</taxon>
        <taxon>Leptolyngbya</taxon>
    </lineage>
</organism>
<dbReference type="RefSeq" id="WP_316431103.1">
    <property type="nucleotide sequence ID" value="NZ_CP053586.1"/>
</dbReference>
<sequence>MLDFVVIGSQKCGTTWLFDKLKMHPRIYFPVGKEGNHWNHRFYLGDVYRSIYHAAMNGPVVDLCHYVCGDITPEYAIMTLEQIRNLRKHHPDVQLFLMVRNPIQRAWSAIKMTYQYHNLDLASLSDERTIQAITTGKTADLGRYDVIIQNWLAVFPPAQLHILFFEDLSVHYRSVLDKCCSIIGVEADFFEQIPNSVLSTPSMPGKKHHLSFTAYNRSISFYQESINFLASYTGRNLESWLEHNSASL</sequence>
<keyword evidence="2" id="KW-0325">Glycoprotein</keyword>
<proteinExistence type="predicted"/>
<dbReference type="InterPro" id="IPR027417">
    <property type="entry name" value="P-loop_NTPase"/>
</dbReference>
<dbReference type="EMBL" id="CP053586">
    <property type="protein sequence ID" value="WNZ25022.1"/>
    <property type="molecule type" value="Genomic_DNA"/>
</dbReference>
<dbReference type="PANTHER" id="PTHR10605:SF56">
    <property type="entry name" value="BIFUNCTIONAL HEPARAN SULFATE N-DEACETYLASE_N-SULFOTRANSFERASE"/>
    <property type="match status" value="1"/>
</dbReference>
<evidence type="ECO:0000313" key="4">
    <source>
        <dbReference type="EMBL" id="WNZ25022.1"/>
    </source>
</evidence>
<evidence type="ECO:0000259" key="3">
    <source>
        <dbReference type="Pfam" id="PF00685"/>
    </source>
</evidence>
<name>A0AA97ALU6_9CYAN</name>
<dbReference type="SUPFAM" id="SSF52540">
    <property type="entry name" value="P-loop containing nucleoside triphosphate hydrolases"/>
    <property type="match status" value="1"/>
</dbReference>
<dbReference type="PANTHER" id="PTHR10605">
    <property type="entry name" value="HEPARAN SULFATE SULFOTRANSFERASE"/>
    <property type="match status" value="1"/>
</dbReference>
<gene>
    <name evidence="4" type="ORF">HJG54_20650</name>
</gene>
<reference evidence="4" key="1">
    <citation type="submission" date="2020-05" db="EMBL/GenBank/DDBJ databases">
        <authorList>
            <person name="Zhu T."/>
            <person name="Keshari N."/>
            <person name="Lu X."/>
        </authorList>
    </citation>
    <scope>NUCLEOTIDE SEQUENCE</scope>
    <source>
        <strain evidence="4">NK1-12</strain>
    </source>
</reference>
<keyword evidence="1" id="KW-0808">Transferase</keyword>
<protein>
    <recommendedName>
        <fullName evidence="3">Sulfotransferase domain-containing protein</fullName>
    </recommendedName>
</protein>